<dbReference type="InterPro" id="IPR036188">
    <property type="entry name" value="FAD/NAD-bd_sf"/>
</dbReference>
<dbReference type="AlphaFoldDB" id="A0A0D0KPP3"/>
<evidence type="ECO:0000256" key="4">
    <source>
        <dbReference type="ARBA" id="ARBA00023002"/>
    </source>
</evidence>
<dbReference type="SUPFAM" id="SSF51905">
    <property type="entry name" value="FAD/NAD(P)-binding domain"/>
    <property type="match status" value="1"/>
</dbReference>
<comment type="caution">
    <text evidence="7">The sequence shown here is derived from an EMBL/GenBank/DDBJ whole genome shotgun (WGS) entry which is preliminary data.</text>
</comment>
<proteinExistence type="predicted"/>
<evidence type="ECO:0000259" key="6">
    <source>
        <dbReference type="Pfam" id="PF01494"/>
    </source>
</evidence>
<dbReference type="PRINTS" id="PR00420">
    <property type="entry name" value="RNGMNOXGNASE"/>
</dbReference>
<dbReference type="Pfam" id="PF01494">
    <property type="entry name" value="FAD_binding_3"/>
    <property type="match status" value="1"/>
</dbReference>
<dbReference type="PANTHER" id="PTHR13789">
    <property type="entry name" value="MONOOXYGENASE"/>
    <property type="match status" value="1"/>
</dbReference>
<accession>A0A0D0KPP3</accession>
<dbReference type="Proteomes" id="UP000035017">
    <property type="component" value="Unassembled WGS sequence"/>
</dbReference>
<dbReference type="SUPFAM" id="SSF54373">
    <property type="entry name" value="FAD-linked reductases, C-terminal domain"/>
    <property type="match status" value="1"/>
</dbReference>
<evidence type="ECO:0000313" key="8">
    <source>
        <dbReference type="Proteomes" id="UP000035017"/>
    </source>
</evidence>
<dbReference type="InterPro" id="IPR002938">
    <property type="entry name" value="FAD-bd"/>
</dbReference>
<dbReference type="Gene3D" id="3.50.50.60">
    <property type="entry name" value="FAD/NAD(P)-binding domain"/>
    <property type="match status" value="1"/>
</dbReference>
<sequence>MPVKSVAIVGAGIAGLTAALAFARHGIRCDIIERAERLEEVGAGLQISPNASRILSALDVLPQIEQQWLEPDAVNLASGHSLKQLVSLPMRQVARQRWGAPYGVMHRATLQNALLTAVRQNPLCRLHLGKQVEVADPAILSAMTLQEYDLIVGSDGVWSSARYAVAGSPAATFSGNIAWRFTIAADQVPDFLQKRSVTAFLGPSAHLVAYPLAETGGFNIVAIATGANPGDTWKAEAQGKQHALLLKQFRNWHPAFAHVLEAVSKPTFWPLFQAGEGRWQNGRDTVLIGDAAHAMMPFAAQGAAMAIEDAFELATFVTRNDNLGDALAKFEAHRVPRIAKARKRAALNKFAYHARGPMRLGRDLMLSIRPPEAFLADFDWLYGYRAEGL</sequence>
<dbReference type="InterPro" id="IPR050493">
    <property type="entry name" value="FAD-dep_Monooxygenase_BioMet"/>
</dbReference>
<keyword evidence="2" id="KW-0285">Flavoprotein</keyword>
<evidence type="ECO:0000256" key="1">
    <source>
        <dbReference type="ARBA" id="ARBA00001974"/>
    </source>
</evidence>
<dbReference type="PANTHER" id="PTHR13789:SF318">
    <property type="entry name" value="GERANYLGERANYL DIPHOSPHATE REDUCTASE"/>
    <property type="match status" value="1"/>
</dbReference>
<evidence type="ECO:0000313" key="7">
    <source>
        <dbReference type="EMBL" id="KIP98927.1"/>
    </source>
</evidence>
<organism evidence="7 8">
    <name type="scientific">Agrobacterium tumefaciens</name>
    <dbReference type="NCBI Taxonomy" id="358"/>
    <lineage>
        <taxon>Bacteria</taxon>
        <taxon>Pseudomonadati</taxon>
        <taxon>Pseudomonadota</taxon>
        <taxon>Alphaproteobacteria</taxon>
        <taxon>Hyphomicrobiales</taxon>
        <taxon>Rhizobiaceae</taxon>
        <taxon>Rhizobium/Agrobacterium group</taxon>
        <taxon>Agrobacterium</taxon>
        <taxon>Agrobacterium tumefaciens complex</taxon>
    </lineage>
</organism>
<keyword evidence="5" id="KW-0503">Monooxygenase</keyword>
<name>A0A0D0KPP3_AGRTU</name>
<dbReference type="OrthoDB" id="4230779at2"/>
<dbReference type="GO" id="GO:0071949">
    <property type="term" value="F:FAD binding"/>
    <property type="evidence" value="ECO:0007669"/>
    <property type="project" value="InterPro"/>
</dbReference>
<keyword evidence="3" id="KW-0274">FAD</keyword>
<reference evidence="7 8" key="1">
    <citation type="submission" date="2014-12" db="EMBL/GenBank/DDBJ databases">
        <title>16Stimator: statistical estimation of ribosomal gene copy numbers from draft genome assemblies.</title>
        <authorList>
            <person name="Perisin M.A."/>
            <person name="Vetter M."/>
            <person name="Gilbert J.A."/>
            <person name="Bergelson J."/>
        </authorList>
    </citation>
    <scope>NUCLEOTIDE SEQUENCE [LARGE SCALE GENOMIC DNA]</scope>
    <source>
        <strain evidence="7 8">MEJ076</strain>
    </source>
</reference>
<evidence type="ECO:0000256" key="3">
    <source>
        <dbReference type="ARBA" id="ARBA00022827"/>
    </source>
</evidence>
<evidence type="ECO:0000256" key="2">
    <source>
        <dbReference type="ARBA" id="ARBA00022630"/>
    </source>
</evidence>
<comment type="cofactor">
    <cofactor evidence="1">
        <name>FAD</name>
        <dbReference type="ChEBI" id="CHEBI:57692"/>
    </cofactor>
</comment>
<evidence type="ECO:0000256" key="5">
    <source>
        <dbReference type="ARBA" id="ARBA00023033"/>
    </source>
</evidence>
<gene>
    <name evidence="7" type="ORF">RU07_19695</name>
</gene>
<feature type="domain" description="FAD-binding" evidence="6">
    <location>
        <begin position="5"/>
        <end position="316"/>
    </location>
</feature>
<dbReference type="GO" id="GO:0004497">
    <property type="term" value="F:monooxygenase activity"/>
    <property type="evidence" value="ECO:0007669"/>
    <property type="project" value="UniProtKB-KW"/>
</dbReference>
<dbReference type="EMBL" id="JXQV01000030">
    <property type="protein sequence ID" value="KIP98927.1"/>
    <property type="molecule type" value="Genomic_DNA"/>
</dbReference>
<keyword evidence="4" id="KW-0560">Oxidoreductase</keyword>
<protein>
    <submittedName>
        <fullName evidence="7">Salicylate hydroxylase</fullName>
    </submittedName>
</protein>